<dbReference type="Pfam" id="PF06152">
    <property type="entry name" value="Phage_min_cap2"/>
    <property type="match status" value="1"/>
</dbReference>
<reference evidence="1 2" key="1">
    <citation type="submission" date="2019-08" db="EMBL/GenBank/DDBJ databases">
        <title>In-depth cultivation of the pig gut microbiome towards novel bacterial diversity and tailored functional studies.</title>
        <authorList>
            <person name="Wylensek D."/>
            <person name="Hitch T.C.A."/>
            <person name="Clavel T."/>
        </authorList>
    </citation>
    <scope>NUCLEOTIDE SEQUENCE [LARGE SCALE GENOMIC DNA]</scope>
    <source>
        <strain evidence="1 2">RF-744-FAT-4</strain>
    </source>
</reference>
<protein>
    <recommendedName>
        <fullName evidence="3">Minor capsid protein</fullName>
    </recommendedName>
</protein>
<dbReference type="Proteomes" id="UP000461754">
    <property type="component" value="Unassembled WGS sequence"/>
</dbReference>
<name>A0A7X2NE23_9FIRM</name>
<evidence type="ECO:0000313" key="2">
    <source>
        <dbReference type="Proteomes" id="UP000461754"/>
    </source>
</evidence>
<dbReference type="RefSeq" id="WP_154575267.1">
    <property type="nucleotide sequence ID" value="NZ_VUMO01000001.1"/>
</dbReference>
<sequence>MLYPKDLDRLTESIYDESFEDYCLKKYAKVLSQADTITDEQIMQAANEVKAEADRRKRQTERNTLSALCALFLLSKKRDKKLYQAAEKAGTITKVDGQYKKVLAQDELVGTVTGETIPSNFSRITKQELRTVIAPSYKTAKNGIEAAYQNVGYQSHVRYGKVEYKPVYKAYADAVAIARRQVQSGVKAYEQAISEAIDACEGLKAIQYDSGVNTSIEAAVRRAVMTGANQMAQDMNDKSIEALGAEYVEVSAHEGARPSHAEWQGKVYKIHGRDKKHKNLYEATGLGTVTGLLGANCRHTYYPFFPGISEPVYSKEELASLDPPPVTYNGKTYSYYEVTQRQRAYERAIRKTRKRIMMKEEAGLDLTKDKALLQKQMKNYKVFSKATGQWAKWGRTRVGKVMSKTTNNIVVSGARITNPYSKKAQAFANSFYSEIMKKSTDCKKIADRLGYPEEDIKSIKNYLFSGEPRWYNEFTGKMEPFIPDCAIAQSWQRLAEGKEKDIKQHDRTLINHEMLEMKIKRENPGIDHTVAHEMASTKYNYSKESGEYYDSLAKLKKNR</sequence>
<dbReference type="GO" id="GO:0005198">
    <property type="term" value="F:structural molecule activity"/>
    <property type="evidence" value="ECO:0007669"/>
    <property type="project" value="InterPro"/>
</dbReference>
<organism evidence="1 2">
    <name type="scientific">Pseudoramibacter porci</name>
    <dbReference type="NCBI Taxonomy" id="2606631"/>
    <lineage>
        <taxon>Bacteria</taxon>
        <taxon>Bacillati</taxon>
        <taxon>Bacillota</taxon>
        <taxon>Clostridia</taxon>
        <taxon>Eubacteriales</taxon>
        <taxon>Eubacteriaceae</taxon>
        <taxon>Pseudoramibacter</taxon>
    </lineage>
</organism>
<evidence type="ECO:0000313" key="1">
    <source>
        <dbReference type="EMBL" id="MSS18857.1"/>
    </source>
</evidence>
<dbReference type="EMBL" id="VUMO01000001">
    <property type="protein sequence ID" value="MSS18857.1"/>
    <property type="molecule type" value="Genomic_DNA"/>
</dbReference>
<dbReference type="InterPro" id="IPR009319">
    <property type="entry name" value="Phage_A118_VSP1"/>
</dbReference>
<keyword evidence="2" id="KW-1185">Reference proteome</keyword>
<accession>A0A7X2NE23</accession>
<gene>
    <name evidence="1" type="ORF">FYJ52_00265</name>
</gene>
<evidence type="ECO:0008006" key="3">
    <source>
        <dbReference type="Google" id="ProtNLM"/>
    </source>
</evidence>
<comment type="caution">
    <text evidence="1">The sequence shown here is derived from an EMBL/GenBank/DDBJ whole genome shotgun (WGS) entry which is preliminary data.</text>
</comment>
<dbReference type="AlphaFoldDB" id="A0A7X2NE23"/>
<proteinExistence type="predicted"/>